<evidence type="ECO:0000256" key="19">
    <source>
        <dbReference type="SAM" id="Phobius"/>
    </source>
</evidence>
<evidence type="ECO:0000256" key="8">
    <source>
        <dbReference type="ARBA" id="ARBA00022692"/>
    </source>
</evidence>
<evidence type="ECO:0000256" key="14">
    <source>
        <dbReference type="ARBA" id="ARBA00023268"/>
    </source>
</evidence>
<evidence type="ECO:0000256" key="6">
    <source>
        <dbReference type="ARBA" id="ARBA00022676"/>
    </source>
</evidence>
<dbReference type="GO" id="GO:0009252">
    <property type="term" value="P:peptidoglycan biosynthetic process"/>
    <property type="evidence" value="ECO:0007669"/>
    <property type="project" value="UniProtKB-KW"/>
</dbReference>
<keyword evidence="4" id="KW-0121">Carboxypeptidase</keyword>
<dbReference type="GO" id="GO:0008955">
    <property type="term" value="F:peptidoglycan glycosyltransferase activity"/>
    <property type="evidence" value="ECO:0007669"/>
    <property type="project" value="UniProtKB-EC"/>
</dbReference>
<evidence type="ECO:0000256" key="12">
    <source>
        <dbReference type="ARBA" id="ARBA00022989"/>
    </source>
</evidence>
<evidence type="ECO:0000256" key="2">
    <source>
        <dbReference type="ARBA" id="ARBA00007739"/>
    </source>
</evidence>
<dbReference type="Pfam" id="PF00905">
    <property type="entry name" value="Transpeptidase"/>
    <property type="match status" value="1"/>
</dbReference>
<dbReference type="Pfam" id="PF00912">
    <property type="entry name" value="Transgly"/>
    <property type="match status" value="1"/>
</dbReference>
<dbReference type="GO" id="GO:0071555">
    <property type="term" value="P:cell wall organization"/>
    <property type="evidence" value="ECO:0007669"/>
    <property type="project" value="UniProtKB-KW"/>
</dbReference>
<keyword evidence="8 19" id="KW-0812">Transmembrane</keyword>
<comment type="similarity">
    <text evidence="1">In the C-terminal section; belongs to the transpeptidase family.</text>
</comment>
<gene>
    <name evidence="22" type="ORF">D8M03_13285</name>
</gene>
<dbReference type="EMBL" id="RBZN01000038">
    <property type="protein sequence ID" value="RKQ14843.1"/>
    <property type="molecule type" value="Genomic_DNA"/>
</dbReference>
<name>A0A494YXA6_9BACL</name>
<feature type="domain" description="Glycosyl transferase family 51" evidence="21">
    <location>
        <begin position="75"/>
        <end position="245"/>
    </location>
</feature>
<feature type="region of interest" description="Disordered" evidence="18">
    <location>
        <begin position="643"/>
        <end position="708"/>
    </location>
</feature>
<feature type="compositionally biased region" description="Basic residues" evidence="18">
    <location>
        <begin position="669"/>
        <end position="687"/>
    </location>
</feature>
<dbReference type="GO" id="GO:0006508">
    <property type="term" value="P:proteolysis"/>
    <property type="evidence" value="ECO:0007669"/>
    <property type="project" value="UniProtKB-KW"/>
</dbReference>
<keyword evidence="9" id="KW-0378">Hydrolase</keyword>
<evidence type="ECO:0000256" key="7">
    <source>
        <dbReference type="ARBA" id="ARBA00022679"/>
    </source>
</evidence>
<comment type="caution">
    <text evidence="22">The sequence shown here is derived from an EMBL/GenBank/DDBJ whole genome shotgun (WGS) entry which is preliminary data.</text>
</comment>
<keyword evidence="23" id="KW-1185">Reference proteome</keyword>
<dbReference type="PANTHER" id="PTHR32282:SF32">
    <property type="entry name" value="PENICILLIN-BINDING PROTEIN 2A"/>
    <property type="match status" value="1"/>
</dbReference>
<dbReference type="InterPro" id="IPR012338">
    <property type="entry name" value="Beta-lactam/transpept-like"/>
</dbReference>
<dbReference type="NCBIfam" id="TIGR02074">
    <property type="entry name" value="PBP_1a_fam"/>
    <property type="match status" value="1"/>
</dbReference>
<dbReference type="RefSeq" id="WP_121215312.1">
    <property type="nucleotide sequence ID" value="NZ_RBZN01000038.1"/>
</dbReference>
<keyword evidence="11" id="KW-0573">Peptidoglycan synthesis</keyword>
<keyword evidence="14" id="KW-0511">Multifunctional enzyme</keyword>
<evidence type="ECO:0000256" key="17">
    <source>
        <dbReference type="ARBA" id="ARBA00049902"/>
    </source>
</evidence>
<dbReference type="InterPro" id="IPR023346">
    <property type="entry name" value="Lysozyme-like_dom_sf"/>
</dbReference>
<keyword evidence="5" id="KW-0645">Protease</keyword>
<dbReference type="InterPro" id="IPR050396">
    <property type="entry name" value="Glycosyltr_51/Transpeptidase"/>
</dbReference>
<feature type="transmembrane region" description="Helical" evidence="19">
    <location>
        <begin position="25"/>
        <end position="49"/>
    </location>
</feature>
<evidence type="ECO:0000256" key="9">
    <source>
        <dbReference type="ARBA" id="ARBA00022801"/>
    </source>
</evidence>
<evidence type="ECO:0000256" key="10">
    <source>
        <dbReference type="ARBA" id="ARBA00022960"/>
    </source>
</evidence>
<comment type="similarity">
    <text evidence="2">In the N-terminal section; belongs to the glycosyltransferase 51 family.</text>
</comment>
<dbReference type="SUPFAM" id="SSF53955">
    <property type="entry name" value="Lysozyme-like"/>
    <property type="match status" value="1"/>
</dbReference>
<dbReference type="Gene3D" id="1.10.3810.10">
    <property type="entry name" value="Biosynthetic peptidoglycan transglycosylase-like"/>
    <property type="match status" value="1"/>
</dbReference>
<feature type="compositionally biased region" description="Basic and acidic residues" evidence="18">
    <location>
        <begin position="643"/>
        <end position="668"/>
    </location>
</feature>
<evidence type="ECO:0000256" key="18">
    <source>
        <dbReference type="SAM" id="MobiDB-lite"/>
    </source>
</evidence>
<dbReference type="GO" id="GO:0030288">
    <property type="term" value="C:outer membrane-bounded periplasmic space"/>
    <property type="evidence" value="ECO:0007669"/>
    <property type="project" value="TreeGrafter"/>
</dbReference>
<evidence type="ECO:0000256" key="13">
    <source>
        <dbReference type="ARBA" id="ARBA00023136"/>
    </source>
</evidence>
<proteinExistence type="inferred from homology"/>
<dbReference type="InterPro" id="IPR001460">
    <property type="entry name" value="PCN-bd_Tpept"/>
</dbReference>
<evidence type="ECO:0000313" key="23">
    <source>
        <dbReference type="Proteomes" id="UP000272238"/>
    </source>
</evidence>
<accession>A0A494YXA6</accession>
<evidence type="ECO:0000259" key="20">
    <source>
        <dbReference type="Pfam" id="PF00905"/>
    </source>
</evidence>
<evidence type="ECO:0000256" key="4">
    <source>
        <dbReference type="ARBA" id="ARBA00022645"/>
    </source>
</evidence>
<protein>
    <submittedName>
        <fullName evidence="22">PBP1A family penicillin-binding protein</fullName>
    </submittedName>
</protein>
<keyword evidence="13 19" id="KW-0472">Membrane</keyword>
<keyword evidence="3" id="KW-1003">Cell membrane</keyword>
<dbReference type="OrthoDB" id="9766909at2"/>
<dbReference type="Proteomes" id="UP000272238">
    <property type="component" value="Unassembled WGS sequence"/>
</dbReference>
<keyword evidence="15" id="KW-0961">Cell wall biogenesis/degradation</keyword>
<comment type="catalytic activity">
    <reaction evidence="16">
        <text>Preferential cleavage: (Ac)2-L-Lys-D-Ala-|-D-Ala. Also transpeptidation of peptidyl-alanyl moieties that are N-acyl substituents of D-alanine.</text>
        <dbReference type="EC" id="3.4.16.4"/>
    </reaction>
</comment>
<keyword evidence="7" id="KW-0808">Transferase</keyword>
<evidence type="ECO:0000256" key="1">
    <source>
        <dbReference type="ARBA" id="ARBA00007090"/>
    </source>
</evidence>
<evidence type="ECO:0000256" key="16">
    <source>
        <dbReference type="ARBA" id="ARBA00034000"/>
    </source>
</evidence>
<dbReference type="FunFam" id="1.10.3810.10:FF:000001">
    <property type="entry name" value="Penicillin-binding protein 1A"/>
    <property type="match status" value="1"/>
</dbReference>
<sequence length="708" mass="80870">MKRTERRQQQKLTRQIWNKLNNKKLLLTILASIFVLFLCALLIFNIFVWKSDVSKLEEPTPQPTIIYDRNGDIASKVEASNIEGVSIKKVPKYLIQAVIATEDQRFYKHDGINIIAIIRAFTKNMMSGDIVAGGSTISQQLAKNVFLTQERTYTRKFKELILTKKIERTYSKEEIMEKYLNQIYFGEGAWGIQRASQTYFGKDVSDLTLAESAMLAGLIKAPSILSPFKDMDRAVERRNIVLSLMEKEGYISQNEMEKAKEQAIVLEGDKVDDYKGKFPYYVDHILEEAITKYGLTENEVLSGGLQIYTELNPTIQNAVEQVYSNDEMFPEGQPDQLIQSGAIFINPSTGGINALIGGRGEHVFRGYNRATQLKRQPASTMKPLAVYTPALEQGYDVYDRLQDSPINIGGYQPMNYDKQFRGEVTMYEAIINSYNVPAVWLLQTMGLKSGTNSVERYGIPLKEEDNNLGLALGGLNEGVSPLMMAQAYSTFPNNGEMVEAHAIQKIEDADGEIIAEWKNTTTTVTDPLVAQKMTYMLKGVVEEGTGKNAQVDDFEVAGKTGTTQLPFENAGGAKDHWFVGYTPEIVGAVWMGYDKTDENHYIMEPNNATVTNIFKEIFTQSKAEFSQNKFTLPLIGKQLQDKWKKEEKIEKEKKRKEDKQKKREEKKRDREKKKKEKKQEHKKKHEEKKREKDKKREDKKREREKDDD</sequence>
<dbReference type="AlphaFoldDB" id="A0A494YXA6"/>
<dbReference type="Gene3D" id="3.40.710.10">
    <property type="entry name" value="DD-peptidase/beta-lactamase superfamily"/>
    <property type="match status" value="1"/>
</dbReference>
<dbReference type="GO" id="GO:0009002">
    <property type="term" value="F:serine-type D-Ala-D-Ala carboxypeptidase activity"/>
    <property type="evidence" value="ECO:0007669"/>
    <property type="project" value="UniProtKB-EC"/>
</dbReference>
<dbReference type="InterPro" id="IPR036950">
    <property type="entry name" value="PBP_transglycosylase"/>
</dbReference>
<evidence type="ECO:0000256" key="3">
    <source>
        <dbReference type="ARBA" id="ARBA00022475"/>
    </source>
</evidence>
<dbReference type="GO" id="GO:0008360">
    <property type="term" value="P:regulation of cell shape"/>
    <property type="evidence" value="ECO:0007669"/>
    <property type="project" value="UniProtKB-KW"/>
</dbReference>
<comment type="catalytic activity">
    <reaction evidence="17">
        <text>[GlcNAc-(1-&gt;4)-Mur2Ac(oyl-L-Ala-gamma-D-Glu-L-Lys-D-Ala-D-Ala)](n)-di-trans,octa-cis-undecaprenyl diphosphate + beta-D-GlcNAc-(1-&gt;4)-Mur2Ac(oyl-L-Ala-gamma-D-Glu-L-Lys-D-Ala-D-Ala)-di-trans,octa-cis-undecaprenyl diphosphate = [GlcNAc-(1-&gt;4)-Mur2Ac(oyl-L-Ala-gamma-D-Glu-L-Lys-D-Ala-D-Ala)](n+1)-di-trans,octa-cis-undecaprenyl diphosphate + di-trans,octa-cis-undecaprenyl diphosphate + H(+)</text>
        <dbReference type="Rhea" id="RHEA:23708"/>
        <dbReference type="Rhea" id="RHEA-COMP:9602"/>
        <dbReference type="Rhea" id="RHEA-COMP:9603"/>
        <dbReference type="ChEBI" id="CHEBI:15378"/>
        <dbReference type="ChEBI" id="CHEBI:58405"/>
        <dbReference type="ChEBI" id="CHEBI:60033"/>
        <dbReference type="ChEBI" id="CHEBI:78435"/>
        <dbReference type="EC" id="2.4.99.28"/>
    </reaction>
</comment>
<dbReference type="InterPro" id="IPR001264">
    <property type="entry name" value="Glyco_trans_51"/>
</dbReference>
<feature type="compositionally biased region" description="Basic and acidic residues" evidence="18">
    <location>
        <begin position="688"/>
        <end position="708"/>
    </location>
</feature>
<evidence type="ECO:0000259" key="21">
    <source>
        <dbReference type="Pfam" id="PF00912"/>
    </source>
</evidence>
<evidence type="ECO:0000256" key="5">
    <source>
        <dbReference type="ARBA" id="ARBA00022670"/>
    </source>
</evidence>
<evidence type="ECO:0000256" key="11">
    <source>
        <dbReference type="ARBA" id="ARBA00022984"/>
    </source>
</evidence>
<organism evidence="22 23">
    <name type="scientific">Ureibacillus endophyticus</name>
    <dbReference type="NCBI Taxonomy" id="1978490"/>
    <lineage>
        <taxon>Bacteria</taxon>
        <taxon>Bacillati</taxon>
        <taxon>Bacillota</taxon>
        <taxon>Bacilli</taxon>
        <taxon>Bacillales</taxon>
        <taxon>Caryophanaceae</taxon>
        <taxon>Ureibacillus</taxon>
    </lineage>
</organism>
<feature type="domain" description="Penicillin-binding protein transpeptidase" evidence="20">
    <location>
        <begin position="342"/>
        <end position="618"/>
    </location>
</feature>
<reference evidence="22 23" key="1">
    <citation type="journal article" date="2016" name="Antonie Van Leeuwenhoek">
        <title>Lysinibacillus endophyticus sp. nov., an indole-3-acetic acid producing endophytic bacterium isolated from corn root (Zea mays cv. Xinken-5).</title>
        <authorList>
            <person name="Yu J."/>
            <person name="Guan X."/>
            <person name="Liu C."/>
            <person name="Xiang W."/>
            <person name="Yu Z."/>
            <person name="Liu X."/>
            <person name="Wang G."/>
        </authorList>
    </citation>
    <scope>NUCLEOTIDE SEQUENCE [LARGE SCALE GENOMIC DNA]</scope>
    <source>
        <strain evidence="22 23">DSM 100506</strain>
    </source>
</reference>
<dbReference type="SUPFAM" id="SSF56601">
    <property type="entry name" value="beta-lactamase/transpeptidase-like"/>
    <property type="match status" value="1"/>
</dbReference>
<keyword evidence="6" id="KW-0328">Glycosyltransferase</keyword>
<evidence type="ECO:0000256" key="15">
    <source>
        <dbReference type="ARBA" id="ARBA00023316"/>
    </source>
</evidence>
<keyword evidence="10" id="KW-0133">Cell shape</keyword>
<dbReference type="PANTHER" id="PTHR32282">
    <property type="entry name" value="BINDING PROTEIN TRANSPEPTIDASE, PUTATIVE-RELATED"/>
    <property type="match status" value="1"/>
</dbReference>
<evidence type="ECO:0000313" key="22">
    <source>
        <dbReference type="EMBL" id="RKQ14843.1"/>
    </source>
</evidence>
<dbReference type="GO" id="GO:0008658">
    <property type="term" value="F:penicillin binding"/>
    <property type="evidence" value="ECO:0007669"/>
    <property type="project" value="InterPro"/>
</dbReference>
<keyword evidence="12 19" id="KW-1133">Transmembrane helix</keyword>